<keyword evidence="3" id="KW-1185">Reference proteome</keyword>
<name>A0A8C5J4W8_JUNHY</name>
<feature type="compositionally biased region" description="Basic and acidic residues" evidence="1">
    <location>
        <begin position="10"/>
        <end position="26"/>
    </location>
</feature>
<dbReference type="Proteomes" id="UP000694408">
    <property type="component" value="Unplaced"/>
</dbReference>
<evidence type="ECO:0000313" key="3">
    <source>
        <dbReference type="Proteomes" id="UP000694408"/>
    </source>
</evidence>
<proteinExistence type="predicted"/>
<evidence type="ECO:0000313" key="2">
    <source>
        <dbReference type="Ensembl" id="ENSJHYP00000012969.1"/>
    </source>
</evidence>
<dbReference type="Ensembl" id="ENSJHYT00000015662.1">
    <property type="protein sequence ID" value="ENSJHYP00000012969.1"/>
    <property type="gene ID" value="ENSJHYG00000010036.1"/>
</dbReference>
<feature type="compositionally biased region" description="Gly residues" evidence="1">
    <location>
        <begin position="68"/>
        <end position="82"/>
    </location>
</feature>
<evidence type="ECO:0000256" key="1">
    <source>
        <dbReference type="SAM" id="MobiDB-lite"/>
    </source>
</evidence>
<accession>A0A8C5J4W8</accession>
<dbReference type="AlphaFoldDB" id="A0A8C5J4W8"/>
<sequence length="247" mass="25950">PLSGSGNSLPDRDPPPWDLGYPRDWDPPTLGLRYPPGIGNLPGNGTPTPHPGIGVPPGTGISHPGIGNAPGIGVGTPAGWGSGPRHSLRSLRSGTPCVPPLAPGPSQPLPPPALGLPPLHAVLSPPRPPCPHAVSPWPWGRVWDPRCGTSLIRALLPQVPVLAVRGAGPGEWDPAMSPHAVFGLWGPWVTPALLQMVATVAVLWAGKALRVVKFPDLDRHIPRRTFPLPLLYFGNQITGLFSTQKLK</sequence>
<protein>
    <submittedName>
        <fullName evidence="2">Solute carrier family 35 member D1</fullName>
    </submittedName>
</protein>
<reference evidence="2" key="2">
    <citation type="submission" date="2025-09" db="UniProtKB">
        <authorList>
            <consortium name="Ensembl"/>
        </authorList>
    </citation>
    <scope>IDENTIFICATION</scope>
</reference>
<reference evidence="2" key="1">
    <citation type="submission" date="2025-08" db="UniProtKB">
        <authorList>
            <consortium name="Ensembl"/>
        </authorList>
    </citation>
    <scope>IDENTIFICATION</scope>
</reference>
<feature type="region of interest" description="Disordered" evidence="1">
    <location>
        <begin position="1"/>
        <end position="93"/>
    </location>
</feature>
<organism evidence="2 3">
    <name type="scientific">Junco hyemalis</name>
    <name type="common">Dark-eyed junco</name>
    <dbReference type="NCBI Taxonomy" id="40217"/>
    <lineage>
        <taxon>Eukaryota</taxon>
        <taxon>Metazoa</taxon>
        <taxon>Chordata</taxon>
        <taxon>Craniata</taxon>
        <taxon>Vertebrata</taxon>
        <taxon>Euteleostomi</taxon>
        <taxon>Archelosauria</taxon>
        <taxon>Archosauria</taxon>
        <taxon>Dinosauria</taxon>
        <taxon>Saurischia</taxon>
        <taxon>Theropoda</taxon>
        <taxon>Coelurosauria</taxon>
        <taxon>Aves</taxon>
        <taxon>Neognathae</taxon>
        <taxon>Neoaves</taxon>
        <taxon>Telluraves</taxon>
        <taxon>Australaves</taxon>
        <taxon>Passeriformes</taxon>
        <taxon>Passerellidae</taxon>
        <taxon>Junco</taxon>
    </lineage>
</organism>